<dbReference type="AlphaFoldDB" id="A0A2A6E1I2"/>
<gene>
    <name evidence="2" type="ORF">BLM47_05530</name>
</gene>
<dbReference type="Proteomes" id="UP000243688">
    <property type="component" value="Unassembled WGS sequence"/>
</dbReference>
<evidence type="ECO:0000256" key="1">
    <source>
        <dbReference type="SAM" id="Phobius"/>
    </source>
</evidence>
<evidence type="ECO:0008006" key="4">
    <source>
        <dbReference type="Google" id="ProtNLM"/>
    </source>
</evidence>
<keyword evidence="1" id="KW-0472">Membrane</keyword>
<proteinExistence type="predicted"/>
<name>A0A2A6E1I2_9BACL</name>
<keyword evidence="1" id="KW-0812">Transmembrane</keyword>
<organism evidence="2 3">
    <name type="scientific">Candidatus Reconcilbacillus cellulovorans</name>
    <dbReference type="NCBI Taxonomy" id="1906605"/>
    <lineage>
        <taxon>Bacteria</taxon>
        <taxon>Bacillati</taxon>
        <taxon>Bacillota</taxon>
        <taxon>Bacilli</taxon>
        <taxon>Bacillales</taxon>
        <taxon>Paenibacillaceae</taxon>
        <taxon>Candidatus Reconcilbacillus</taxon>
    </lineage>
</organism>
<protein>
    <recommendedName>
        <fullName evidence="4">Signal transduction histidine kinase</fullName>
    </recommendedName>
</protein>
<sequence length="62" mass="6512">MNANEAIAAFVVAAFSFAAVLILKKDSLPPRLRRRLALAALALILLAFVFVVLATVGVTSDA</sequence>
<accession>A0A2A6E1I2</accession>
<evidence type="ECO:0000313" key="3">
    <source>
        <dbReference type="Proteomes" id="UP000243688"/>
    </source>
</evidence>
<feature type="transmembrane region" description="Helical" evidence="1">
    <location>
        <begin position="6"/>
        <end position="24"/>
    </location>
</feature>
<reference evidence="2 3" key="1">
    <citation type="submission" date="2016-12" db="EMBL/GenBank/DDBJ databases">
        <title>Candidatus Reconcilibacillus cellulovorans genome.</title>
        <authorList>
            <person name="Kolinko S."/>
            <person name="Wu Y.-W."/>
            <person name="Tachea F."/>
            <person name="Denzel E."/>
            <person name="Hiras J."/>
            <person name="Baecker N."/>
            <person name="Chan L.J."/>
            <person name="Eichorst S.A."/>
            <person name="Frey D."/>
            <person name="Adams P.D."/>
            <person name="Pray T."/>
            <person name="Tanjore D."/>
            <person name="Petzold C.J."/>
            <person name="Gladden J.M."/>
            <person name="Simmons B.A."/>
            <person name="Singer S.W."/>
        </authorList>
    </citation>
    <scope>NUCLEOTIDE SEQUENCE [LARGE SCALE GENOMIC DNA]</scope>
    <source>
        <strain evidence="2">JTherm</strain>
    </source>
</reference>
<feature type="transmembrane region" description="Helical" evidence="1">
    <location>
        <begin position="36"/>
        <end position="58"/>
    </location>
</feature>
<keyword evidence="1" id="KW-1133">Transmembrane helix</keyword>
<evidence type="ECO:0000313" key="2">
    <source>
        <dbReference type="EMBL" id="PDO10792.1"/>
    </source>
</evidence>
<dbReference type="EMBL" id="MOXJ01000009">
    <property type="protein sequence ID" value="PDO10792.1"/>
    <property type="molecule type" value="Genomic_DNA"/>
</dbReference>
<comment type="caution">
    <text evidence="2">The sequence shown here is derived from an EMBL/GenBank/DDBJ whole genome shotgun (WGS) entry which is preliminary data.</text>
</comment>